<dbReference type="InterPro" id="IPR019109">
    <property type="entry name" value="MamF_MmsF"/>
</dbReference>
<dbReference type="Proteomes" id="UP001597214">
    <property type="component" value="Unassembled WGS sequence"/>
</dbReference>
<dbReference type="EMBL" id="JBHUEM010000054">
    <property type="protein sequence ID" value="MFD1739363.1"/>
    <property type="molecule type" value="Genomic_DNA"/>
</dbReference>
<keyword evidence="4 5" id="KW-0472">Membrane</keyword>
<dbReference type="Pfam" id="PF09685">
    <property type="entry name" value="MamF_MmsF"/>
    <property type="match status" value="1"/>
</dbReference>
<feature type="transmembrane region" description="Helical" evidence="5">
    <location>
        <begin position="44"/>
        <end position="64"/>
    </location>
</feature>
<evidence type="ECO:0000313" key="6">
    <source>
        <dbReference type="EMBL" id="MFD1739363.1"/>
    </source>
</evidence>
<accession>A0ABW4LYR0</accession>
<proteinExistence type="predicted"/>
<evidence type="ECO:0000256" key="4">
    <source>
        <dbReference type="ARBA" id="ARBA00023136"/>
    </source>
</evidence>
<reference evidence="7" key="1">
    <citation type="journal article" date="2019" name="Int. J. Syst. Evol. Microbiol.">
        <title>The Global Catalogue of Microorganisms (GCM) 10K type strain sequencing project: providing services to taxonomists for standard genome sequencing and annotation.</title>
        <authorList>
            <consortium name="The Broad Institute Genomics Platform"/>
            <consortium name="The Broad Institute Genome Sequencing Center for Infectious Disease"/>
            <person name="Wu L."/>
            <person name="Ma J."/>
        </authorList>
    </citation>
    <scope>NUCLEOTIDE SEQUENCE [LARGE SCALE GENOMIC DNA]</scope>
    <source>
        <strain evidence="7">CCUG 49339</strain>
    </source>
</reference>
<comment type="caution">
    <text evidence="6">The sequence shown here is derived from an EMBL/GenBank/DDBJ whole genome shotgun (WGS) entry which is preliminary data.</text>
</comment>
<evidence type="ECO:0000256" key="3">
    <source>
        <dbReference type="ARBA" id="ARBA00022989"/>
    </source>
</evidence>
<name>A0ABW4LYR0_9BACI</name>
<evidence type="ECO:0000256" key="5">
    <source>
        <dbReference type="SAM" id="Phobius"/>
    </source>
</evidence>
<evidence type="ECO:0000256" key="2">
    <source>
        <dbReference type="ARBA" id="ARBA00022692"/>
    </source>
</evidence>
<keyword evidence="2 5" id="KW-0812">Transmembrane</keyword>
<protein>
    <submittedName>
        <fullName evidence="6">DUF4870 domain-containing protein</fullName>
    </submittedName>
</protein>
<feature type="transmembrane region" description="Helical" evidence="5">
    <location>
        <begin position="70"/>
        <end position="95"/>
    </location>
</feature>
<comment type="subcellular location">
    <subcellularLocation>
        <location evidence="1">Membrane</location>
        <topology evidence="1">Multi-pass membrane protein</topology>
    </subcellularLocation>
</comment>
<evidence type="ECO:0000313" key="7">
    <source>
        <dbReference type="Proteomes" id="UP001597214"/>
    </source>
</evidence>
<organism evidence="6 7">
    <name type="scientific">Bacillus salitolerans</name>
    <dbReference type="NCBI Taxonomy" id="1437434"/>
    <lineage>
        <taxon>Bacteria</taxon>
        <taxon>Bacillati</taxon>
        <taxon>Bacillota</taxon>
        <taxon>Bacilli</taxon>
        <taxon>Bacillales</taxon>
        <taxon>Bacillaceae</taxon>
        <taxon>Bacillus</taxon>
    </lineage>
</organism>
<evidence type="ECO:0000256" key="1">
    <source>
        <dbReference type="ARBA" id="ARBA00004141"/>
    </source>
</evidence>
<dbReference type="RefSeq" id="WP_377930592.1">
    <property type="nucleotide sequence ID" value="NZ_JBHUEM010000054.1"/>
</dbReference>
<gene>
    <name evidence="6" type="ORF">ACFSCX_23045</name>
</gene>
<keyword evidence="3 5" id="KW-1133">Transmembrane helix</keyword>
<sequence>MNGDTNKLLSALCYFSIFFAGFILPIVIYFIVSDREVKDHAKGAFLSHVIPLVTIPVFVFGGIMSGVAEGFFIILIIGFIVTFIVNIVVVVWNVIKGIQVLRSY</sequence>
<keyword evidence="7" id="KW-1185">Reference proteome</keyword>
<feature type="transmembrane region" description="Helical" evidence="5">
    <location>
        <begin position="12"/>
        <end position="32"/>
    </location>
</feature>